<sequence>MEMRPMPRIAEIARKREWARGEIRAEFPLTGAYSAHTSEAWRVRSQRVLKGGGSASSRDEMAGVMNSANMHLSEWLSRSGWSRSELARRVRTLAVEWGEPQIRPDASSVRRWVDEGERPRPPVPAILADLFSARFGYRVTTYDLGLGEMPTIDRALVYHPSWTRTLEAVADLGRADVDRRKLLATAPFAAVAAIGPSRDWLLNTLDQLPDERRRVRLEDVTAVKNMFGTFQEMDIFQGGGSGRLVLAAYMNEHVYPLLRRAHTDDVRVALCGAAAEQTYLLGWMAFDNGEHGTAQRYLIQALRLAEESRDPALGAHVLAGLADQATLLGHPHEGRRLAQAGRQGLAKVDAPACLADLWTLEARSLAVIGDKAGAARAINAAENAFARVEPEREPEWALFIDQAYICGEWANAFRDLGQPEQAASHARRSIAYARAQNRARRGALSHAALAVTHLQRRDLEAAHATGVRTLDLARKVKSSRSVEAVRDIQRRMVAFGPHPLVADFAERTRSLLAA</sequence>
<evidence type="ECO:0008006" key="3">
    <source>
        <dbReference type="Google" id="ProtNLM"/>
    </source>
</evidence>
<dbReference type="Proteomes" id="UP001611450">
    <property type="component" value="Unassembled WGS sequence"/>
</dbReference>
<comment type="caution">
    <text evidence="1">The sequence shown here is derived from an EMBL/GenBank/DDBJ whole genome shotgun (WGS) entry which is preliminary data.</text>
</comment>
<keyword evidence="2" id="KW-1185">Reference proteome</keyword>
<dbReference type="SUPFAM" id="SSF48452">
    <property type="entry name" value="TPR-like"/>
    <property type="match status" value="1"/>
</dbReference>
<evidence type="ECO:0000313" key="1">
    <source>
        <dbReference type="EMBL" id="MFI2321293.1"/>
    </source>
</evidence>
<gene>
    <name evidence="1" type="ORF">ACH47G_12475</name>
</gene>
<dbReference type="InterPro" id="IPR011990">
    <property type="entry name" value="TPR-like_helical_dom_sf"/>
</dbReference>
<organism evidence="1 2">
    <name type="scientific">Nocardia beijingensis</name>
    <dbReference type="NCBI Taxonomy" id="95162"/>
    <lineage>
        <taxon>Bacteria</taxon>
        <taxon>Bacillati</taxon>
        <taxon>Actinomycetota</taxon>
        <taxon>Actinomycetes</taxon>
        <taxon>Mycobacteriales</taxon>
        <taxon>Nocardiaceae</taxon>
        <taxon>Nocardia</taxon>
    </lineage>
</organism>
<protein>
    <recommendedName>
        <fullName evidence="3">Transcriptional regulator</fullName>
    </recommendedName>
</protein>
<dbReference type="Gene3D" id="1.25.40.10">
    <property type="entry name" value="Tetratricopeptide repeat domain"/>
    <property type="match status" value="1"/>
</dbReference>
<dbReference type="EMBL" id="JBIRXV010000002">
    <property type="protein sequence ID" value="MFI2321293.1"/>
    <property type="molecule type" value="Genomic_DNA"/>
</dbReference>
<proteinExistence type="predicted"/>
<accession>A0ABW7WI30</accession>
<name>A0ABW7WI30_9NOCA</name>
<evidence type="ECO:0000313" key="2">
    <source>
        <dbReference type="Proteomes" id="UP001611450"/>
    </source>
</evidence>
<dbReference type="RefSeq" id="WP_396948677.1">
    <property type="nucleotide sequence ID" value="NZ_JBIRXV010000002.1"/>
</dbReference>
<reference evidence="1 2" key="1">
    <citation type="submission" date="2024-10" db="EMBL/GenBank/DDBJ databases">
        <title>The Natural Products Discovery Center: Release of the First 8490 Sequenced Strains for Exploring Actinobacteria Biosynthetic Diversity.</title>
        <authorList>
            <person name="Kalkreuter E."/>
            <person name="Kautsar S.A."/>
            <person name="Yang D."/>
            <person name="Bader C.D."/>
            <person name="Teijaro C.N."/>
            <person name="Fluegel L."/>
            <person name="Davis C.M."/>
            <person name="Simpson J.R."/>
            <person name="Lauterbach L."/>
            <person name="Steele A.D."/>
            <person name="Gui C."/>
            <person name="Meng S."/>
            <person name="Li G."/>
            <person name="Viehrig K."/>
            <person name="Ye F."/>
            <person name="Su P."/>
            <person name="Kiefer A.F."/>
            <person name="Nichols A."/>
            <person name="Cepeda A.J."/>
            <person name="Yan W."/>
            <person name="Fan B."/>
            <person name="Jiang Y."/>
            <person name="Adhikari A."/>
            <person name="Zheng C.-J."/>
            <person name="Schuster L."/>
            <person name="Cowan T.M."/>
            <person name="Smanski M.J."/>
            <person name="Chevrette M.G."/>
            <person name="De Carvalho L.P.S."/>
            <person name="Shen B."/>
        </authorList>
    </citation>
    <scope>NUCLEOTIDE SEQUENCE [LARGE SCALE GENOMIC DNA]</scope>
    <source>
        <strain evidence="1 2">NPDC019626</strain>
    </source>
</reference>